<sequence>MSYTALAITGVILTVITDLFILRSRLLLTKRYWASYAIVVFFQLITNWWLTSRGIVQYSDDAILGPRIASAPIEDLLFGFTLVTLVLIRWDRAKD</sequence>
<evidence type="ECO:0000256" key="6">
    <source>
        <dbReference type="ARBA" id="ARBA00023136"/>
    </source>
</evidence>
<keyword evidence="5 8" id="KW-1133">Transmembrane helix</keyword>
<feature type="transmembrane region" description="Helical" evidence="8">
    <location>
        <begin position="34"/>
        <end position="51"/>
    </location>
</feature>
<gene>
    <name evidence="10" type="ORF">UFOPK3775_00776</name>
</gene>
<feature type="domain" description="Lycopene cyclase" evidence="9">
    <location>
        <begin position="3"/>
        <end position="87"/>
    </location>
</feature>
<evidence type="ECO:0000256" key="7">
    <source>
        <dbReference type="ARBA" id="ARBA00023235"/>
    </source>
</evidence>
<evidence type="ECO:0000256" key="4">
    <source>
        <dbReference type="ARBA" id="ARBA00022746"/>
    </source>
</evidence>
<protein>
    <submittedName>
        <fullName evidence="10">Unannotated protein</fullName>
    </submittedName>
</protein>
<feature type="transmembrane region" description="Helical" evidence="8">
    <location>
        <begin position="6"/>
        <end position="22"/>
    </location>
</feature>
<dbReference type="GO" id="GO:0045436">
    <property type="term" value="F:lycopene beta cyclase activity"/>
    <property type="evidence" value="ECO:0007669"/>
    <property type="project" value="UniProtKB-ARBA"/>
</dbReference>
<dbReference type="EMBL" id="CAESAK010000093">
    <property type="protein sequence ID" value="CAB4339191.1"/>
    <property type="molecule type" value="Genomic_DNA"/>
</dbReference>
<evidence type="ECO:0000256" key="8">
    <source>
        <dbReference type="SAM" id="Phobius"/>
    </source>
</evidence>
<evidence type="ECO:0000313" key="10">
    <source>
        <dbReference type="EMBL" id="CAB4339191.1"/>
    </source>
</evidence>
<comment type="pathway">
    <text evidence="2">Carotenoid biosynthesis.</text>
</comment>
<feature type="transmembrane region" description="Helical" evidence="8">
    <location>
        <begin position="71"/>
        <end position="90"/>
    </location>
</feature>
<keyword evidence="6 8" id="KW-0472">Membrane</keyword>
<comment type="subcellular location">
    <subcellularLocation>
        <location evidence="1">Membrane</location>
        <topology evidence="1">Multi-pass membrane protein</topology>
    </subcellularLocation>
</comment>
<dbReference type="AlphaFoldDB" id="A0A6J5Z947"/>
<dbReference type="GO" id="GO:0016872">
    <property type="term" value="F:intramolecular lyase activity"/>
    <property type="evidence" value="ECO:0007669"/>
    <property type="project" value="InterPro"/>
</dbReference>
<keyword evidence="7" id="KW-0413">Isomerase</keyword>
<proteinExistence type="predicted"/>
<evidence type="ECO:0000259" key="9">
    <source>
        <dbReference type="Pfam" id="PF18916"/>
    </source>
</evidence>
<evidence type="ECO:0000256" key="5">
    <source>
        <dbReference type="ARBA" id="ARBA00022989"/>
    </source>
</evidence>
<dbReference type="GO" id="GO:0016020">
    <property type="term" value="C:membrane"/>
    <property type="evidence" value="ECO:0007669"/>
    <property type="project" value="UniProtKB-SubCell"/>
</dbReference>
<dbReference type="Pfam" id="PF18916">
    <property type="entry name" value="Lycopene_cyc"/>
    <property type="match status" value="1"/>
</dbReference>
<evidence type="ECO:0000256" key="2">
    <source>
        <dbReference type="ARBA" id="ARBA00004829"/>
    </source>
</evidence>
<dbReference type="GO" id="GO:0016120">
    <property type="term" value="P:carotene biosynthetic process"/>
    <property type="evidence" value="ECO:0007669"/>
    <property type="project" value="UniProtKB-ARBA"/>
</dbReference>
<keyword evidence="3 8" id="KW-0812">Transmembrane</keyword>
<keyword evidence="4" id="KW-0125">Carotenoid biosynthesis</keyword>
<dbReference type="GO" id="GO:0016117">
    <property type="term" value="P:carotenoid biosynthetic process"/>
    <property type="evidence" value="ECO:0007669"/>
    <property type="project" value="UniProtKB-KW"/>
</dbReference>
<dbReference type="InterPro" id="IPR017825">
    <property type="entry name" value="Lycopene_cyclase_dom"/>
</dbReference>
<evidence type="ECO:0000256" key="3">
    <source>
        <dbReference type="ARBA" id="ARBA00022692"/>
    </source>
</evidence>
<accession>A0A6J5Z947</accession>
<evidence type="ECO:0000256" key="1">
    <source>
        <dbReference type="ARBA" id="ARBA00004141"/>
    </source>
</evidence>
<dbReference type="NCBIfam" id="TIGR03462">
    <property type="entry name" value="CarR_dom_SF"/>
    <property type="match status" value="1"/>
</dbReference>
<organism evidence="10">
    <name type="scientific">freshwater metagenome</name>
    <dbReference type="NCBI Taxonomy" id="449393"/>
    <lineage>
        <taxon>unclassified sequences</taxon>
        <taxon>metagenomes</taxon>
        <taxon>ecological metagenomes</taxon>
    </lineage>
</organism>
<name>A0A6J5Z947_9ZZZZ</name>
<reference evidence="10" key="1">
    <citation type="submission" date="2020-05" db="EMBL/GenBank/DDBJ databases">
        <authorList>
            <person name="Chiriac C."/>
            <person name="Salcher M."/>
            <person name="Ghai R."/>
            <person name="Kavagutti S V."/>
        </authorList>
    </citation>
    <scope>NUCLEOTIDE SEQUENCE</scope>
</reference>